<evidence type="ECO:0000313" key="1">
    <source>
        <dbReference type="EMBL" id="DAD73587.1"/>
    </source>
</evidence>
<sequence length="203" mass="23679">MQEVALKRKKGYENRIDFFGLGDDVTEARNAGKSYMLIARELNKKHKKELQSILITPKMVGDWCRTNLIQEQSPTQETEVINTYNEQKGLLELVETQLEMIQLFIDDLQCQDIQGSVPSDLLYDRMKNLMLDQEKYIGRKQSILKDMQNIAEKIYTFQAMNAIILEIMRMVEQEDPVLAEKIKNNMKENKILLANYAKIQQNS</sequence>
<accession>A0A8S5LUU0</accession>
<protein>
    <submittedName>
        <fullName evidence="1">Uncharacterized protein</fullName>
    </submittedName>
</protein>
<dbReference type="EMBL" id="BK014739">
    <property type="protein sequence ID" value="DAD73587.1"/>
    <property type="molecule type" value="Genomic_DNA"/>
</dbReference>
<reference evidence="1" key="1">
    <citation type="journal article" date="2021" name="Proc. Natl. Acad. Sci. U.S.A.">
        <title>A Catalog of Tens of Thousands of Viruses from Human Metagenomes Reveals Hidden Associations with Chronic Diseases.</title>
        <authorList>
            <person name="Tisza M.J."/>
            <person name="Buck C.B."/>
        </authorList>
    </citation>
    <scope>NUCLEOTIDE SEQUENCE</scope>
    <source>
        <strain evidence="1">CtwmI4</strain>
    </source>
</reference>
<organism evidence="1">
    <name type="scientific">Myoviridae sp. ctwmI4</name>
    <dbReference type="NCBI Taxonomy" id="2826710"/>
    <lineage>
        <taxon>Viruses</taxon>
        <taxon>Duplodnaviria</taxon>
        <taxon>Heunggongvirae</taxon>
        <taxon>Uroviricota</taxon>
        <taxon>Caudoviricetes</taxon>
    </lineage>
</organism>
<name>A0A8S5LUU0_9CAUD</name>
<proteinExistence type="predicted"/>